<dbReference type="PANTHER" id="PTHR42760">
    <property type="entry name" value="SHORT-CHAIN DEHYDROGENASES/REDUCTASES FAMILY MEMBER"/>
    <property type="match status" value="1"/>
</dbReference>
<dbReference type="PROSITE" id="PS00061">
    <property type="entry name" value="ADH_SHORT"/>
    <property type="match status" value="1"/>
</dbReference>
<dbReference type="EMBL" id="RCHT01000066">
    <property type="protein sequence ID" value="RLL06076.1"/>
    <property type="molecule type" value="Genomic_DNA"/>
</dbReference>
<dbReference type="GO" id="GO:0016616">
    <property type="term" value="F:oxidoreductase activity, acting on the CH-OH group of donors, NAD or NADP as acceptor"/>
    <property type="evidence" value="ECO:0007669"/>
    <property type="project" value="TreeGrafter"/>
</dbReference>
<dbReference type="Pfam" id="PF00106">
    <property type="entry name" value="adh_short"/>
    <property type="match status" value="1"/>
</dbReference>
<dbReference type="PRINTS" id="PR00080">
    <property type="entry name" value="SDRFAMILY"/>
</dbReference>
<organism evidence="4 5">
    <name type="scientific">Anaerotruncus massiliensis</name>
    <name type="common">ex Liu et al. 2021</name>
    <dbReference type="NCBI Taxonomy" id="2321404"/>
    <lineage>
        <taxon>Bacteria</taxon>
        <taxon>Bacillati</taxon>
        <taxon>Bacillota</taxon>
        <taxon>Clostridia</taxon>
        <taxon>Eubacteriales</taxon>
        <taxon>Oscillospiraceae</taxon>
        <taxon>Anaerotruncus</taxon>
    </lineage>
</organism>
<dbReference type="Gene3D" id="3.40.50.720">
    <property type="entry name" value="NAD(P)-binding Rossmann-like Domain"/>
    <property type="match status" value="1"/>
</dbReference>
<dbReference type="Proteomes" id="UP000276301">
    <property type="component" value="Unassembled WGS sequence"/>
</dbReference>
<dbReference type="PRINTS" id="PR00081">
    <property type="entry name" value="GDHRDH"/>
</dbReference>
<evidence type="ECO:0000313" key="4">
    <source>
        <dbReference type="EMBL" id="RLL06076.1"/>
    </source>
</evidence>
<dbReference type="SUPFAM" id="SSF51735">
    <property type="entry name" value="NAD(P)-binding Rossmann-fold domains"/>
    <property type="match status" value="1"/>
</dbReference>
<name>A0A498CKP4_9FIRM</name>
<dbReference type="InterPro" id="IPR002347">
    <property type="entry name" value="SDR_fam"/>
</dbReference>
<comment type="similarity">
    <text evidence="1 3">Belongs to the short-chain dehydrogenases/reductases (SDR) family.</text>
</comment>
<dbReference type="AlphaFoldDB" id="A0A498CKP4"/>
<protein>
    <submittedName>
        <fullName evidence="4">SDR family oxidoreductase</fullName>
    </submittedName>
</protein>
<dbReference type="InterPro" id="IPR036291">
    <property type="entry name" value="NAD(P)-bd_dom_sf"/>
</dbReference>
<evidence type="ECO:0000256" key="1">
    <source>
        <dbReference type="ARBA" id="ARBA00006484"/>
    </source>
</evidence>
<proteinExistence type="inferred from homology"/>
<dbReference type="FunFam" id="3.40.50.720:FF:000084">
    <property type="entry name" value="Short-chain dehydrogenase reductase"/>
    <property type="match status" value="1"/>
</dbReference>
<evidence type="ECO:0000313" key="5">
    <source>
        <dbReference type="Proteomes" id="UP000276301"/>
    </source>
</evidence>
<dbReference type="GO" id="GO:0008206">
    <property type="term" value="P:bile acid metabolic process"/>
    <property type="evidence" value="ECO:0007669"/>
    <property type="project" value="UniProtKB-ARBA"/>
</dbReference>
<keyword evidence="5" id="KW-1185">Reference proteome</keyword>
<comment type="caution">
    <text evidence="4">The sequence shown here is derived from an EMBL/GenBank/DDBJ whole genome shotgun (WGS) entry which is preliminary data.</text>
</comment>
<dbReference type="CDD" id="cd05233">
    <property type="entry name" value="SDR_c"/>
    <property type="match status" value="1"/>
</dbReference>
<evidence type="ECO:0000256" key="3">
    <source>
        <dbReference type="RuleBase" id="RU000363"/>
    </source>
</evidence>
<reference evidence="4 5" key="1">
    <citation type="submission" date="2018-10" db="EMBL/GenBank/DDBJ databases">
        <title>Anaerotruncus faecis sp. nov., isolated from human feces.</title>
        <authorList>
            <person name="Wang Y.-J."/>
        </authorList>
    </citation>
    <scope>NUCLEOTIDE SEQUENCE [LARGE SCALE GENOMIC DNA]</scope>
    <source>
        <strain evidence="4 5">22A2-44</strain>
    </source>
</reference>
<gene>
    <name evidence="4" type="ORF">D4A47_13950</name>
</gene>
<keyword evidence="2" id="KW-0560">Oxidoreductase</keyword>
<accession>A0A498CKP4</accession>
<sequence>MGDGRDHPGRRRRHARRGLLEKEASMNDYYSLKSRVAIVTGGGSGLGLGIARALGQLGASVMLCDINESSLRRAAEELRLEGIDAAASYCDVTKPDTVRDSLERARQVLGVPDILVNNAGVTLMQDIFEIGDKDWDFILGVNVKGLFRMTQLFADGLRRAGKGGNVVNLSSNGAKVTYDDQVHYCASKAAVSNMTQCMASNFAPLGINVNAVCPGAVDTAMLRACMAATEQQTGGKVTVADCERTWGPPQLGRLIQPVEVGRVVAFLCTPAAAMIRGQSINVDAGNTKF</sequence>
<dbReference type="InterPro" id="IPR020904">
    <property type="entry name" value="Sc_DH/Rdtase_CS"/>
</dbReference>
<evidence type="ECO:0000256" key="2">
    <source>
        <dbReference type="ARBA" id="ARBA00023002"/>
    </source>
</evidence>